<name>A0A8S1R5S4_9CILI</name>
<reference evidence="1" key="1">
    <citation type="submission" date="2021-01" db="EMBL/GenBank/DDBJ databases">
        <authorList>
            <consortium name="Genoscope - CEA"/>
            <person name="William W."/>
        </authorList>
    </citation>
    <scope>NUCLEOTIDE SEQUENCE</scope>
</reference>
<proteinExistence type="predicted"/>
<evidence type="ECO:0000313" key="1">
    <source>
        <dbReference type="EMBL" id="CAD8122422.1"/>
    </source>
</evidence>
<protein>
    <submittedName>
        <fullName evidence="1">Uncharacterized protein</fullName>
    </submittedName>
</protein>
<accession>A0A8S1R5S4</accession>
<comment type="caution">
    <text evidence="1">The sequence shown here is derived from an EMBL/GenBank/DDBJ whole genome shotgun (WGS) entry which is preliminary data.</text>
</comment>
<organism evidence="1 2">
    <name type="scientific">Paramecium sonneborni</name>
    <dbReference type="NCBI Taxonomy" id="65129"/>
    <lineage>
        <taxon>Eukaryota</taxon>
        <taxon>Sar</taxon>
        <taxon>Alveolata</taxon>
        <taxon>Ciliophora</taxon>
        <taxon>Intramacronucleata</taxon>
        <taxon>Oligohymenophorea</taxon>
        <taxon>Peniculida</taxon>
        <taxon>Parameciidae</taxon>
        <taxon>Paramecium</taxon>
    </lineage>
</organism>
<evidence type="ECO:0000313" key="2">
    <source>
        <dbReference type="Proteomes" id="UP000692954"/>
    </source>
</evidence>
<dbReference type="EMBL" id="CAJJDN010000138">
    <property type="protein sequence ID" value="CAD8122422.1"/>
    <property type="molecule type" value="Genomic_DNA"/>
</dbReference>
<dbReference type="Proteomes" id="UP000692954">
    <property type="component" value="Unassembled WGS sequence"/>
</dbReference>
<keyword evidence="2" id="KW-1185">Reference proteome</keyword>
<dbReference type="AlphaFoldDB" id="A0A8S1R5S4"/>
<gene>
    <name evidence="1" type="ORF">PSON_ATCC_30995.1.T1380094</name>
</gene>
<sequence>MNFNQLNRRLIEFSQEVIKILKKGYSQRDYSLYKNAQKFNIESRSQANIQVKINVIVKLKLNLITDKNKHQFFKKSKYEKRRTFLIYHLLFQIHNCKNQRLYVKFLDRKQIGDHFTKIINKNEMIKRKLENQDMSKRLIEGKNKLKRMQEYEKEQQQLKN</sequence>